<feature type="domain" description="Zn(2)-C6 fungal-type" evidence="5">
    <location>
        <begin position="10"/>
        <end position="38"/>
    </location>
</feature>
<dbReference type="PROSITE" id="PS50048">
    <property type="entry name" value="ZN2_CY6_FUNGAL_2"/>
    <property type="match status" value="1"/>
</dbReference>
<evidence type="ECO:0000256" key="4">
    <source>
        <dbReference type="ARBA" id="ARBA00023242"/>
    </source>
</evidence>
<proteinExistence type="predicted"/>
<dbReference type="AlphaFoldDB" id="A0AAD4L189"/>
<dbReference type="GO" id="GO:0000981">
    <property type="term" value="F:DNA-binding transcription factor activity, RNA polymerase II-specific"/>
    <property type="evidence" value="ECO:0007669"/>
    <property type="project" value="InterPro"/>
</dbReference>
<comment type="caution">
    <text evidence="6">The sequence shown here is derived from an EMBL/GenBank/DDBJ whole genome shotgun (WGS) entry which is preliminary data.</text>
</comment>
<dbReference type="Gene3D" id="4.10.240.10">
    <property type="entry name" value="Zn(2)-C6 fungal-type DNA-binding domain"/>
    <property type="match status" value="1"/>
</dbReference>
<keyword evidence="3" id="KW-0804">Transcription</keyword>
<protein>
    <recommendedName>
        <fullName evidence="5">Zn(2)-C6 fungal-type domain-containing protein</fullName>
    </recommendedName>
</protein>
<dbReference type="InterPro" id="IPR001138">
    <property type="entry name" value="Zn2Cys6_DnaBD"/>
</dbReference>
<evidence type="ECO:0000259" key="5">
    <source>
        <dbReference type="PROSITE" id="PS50048"/>
    </source>
</evidence>
<evidence type="ECO:0000256" key="3">
    <source>
        <dbReference type="ARBA" id="ARBA00023163"/>
    </source>
</evidence>
<dbReference type="PANTHER" id="PTHR38111">
    <property type="entry name" value="ZN(2)-C6 FUNGAL-TYPE DOMAIN-CONTAINING PROTEIN-RELATED"/>
    <property type="match status" value="1"/>
</dbReference>
<dbReference type="Pfam" id="PF00172">
    <property type="entry name" value="Zn_clus"/>
    <property type="match status" value="1"/>
</dbReference>
<name>A0AAD4L189_9EURO</name>
<sequence length="555" mass="63296">MPNTGRPSRACYSCRQRRIKCDLVRPACGQCLRKRHACPGYRNELDARFQVQTMYSFEDYMNSDRRKSYRQSYRVHVSSRYETHFLHRPTTHEHVRLASSMPSTPDTSLSARWYSMTGPKDADFKILRPLGRWTTVIPVRLGWNEALDTAAIYALDACTAHFHPSEINARKVLVSAMKAVQSLRLAWQQATPTNPGELIDLMLTVQLHFSAEVFRRLQSRVYLLHMTALSTLLKSCDQSVLNTDIAQSIFSSIIYEEVVYSYFSGTDSTFDNPSFLQGLKSGILLWKSPLATVTAWIYEHLIQLPRALRLVRSLYGSQDPNIFAETVQLIKKLYNDDCDPLIPQIIENLATTIPTRSPENAGLVPLSYQFESTYIFKIFTRYFTFRILLYGLLQGLHQVYALDIDMAVVQANDVHTAYSMAMCVDHALHTYPADGLLCVRLILPLQFSFMSWHQLEMRSEAMESESAAADYQRATDMKLLVVRIVMEIDAAWERGQTSLSKRYEVCERLAQALGGGPQNQRLQDYTDTKQIIALAGDPVVDERSSTQKTFGVVEQ</sequence>
<dbReference type="GeneID" id="70249177"/>
<keyword evidence="7" id="KW-1185">Reference proteome</keyword>
<accession>A0AAD4L189</accession>
<dbReference type="InterPro" id="IPR036864">
    <property type="entry name" value="Zn2-C6_fun-type_DNA-bd_sf"/>
</dbReference>
<evidence type="ECO:0000313" key="7">
    <source>
        <dbReference type="Proteomes" id="UP001201262"/>
    </source>
</evidence>
<dbReference type="InterPro" id="IPR053178">
    <property type="entry name" value="Osmoadaptation_assoc"/>
</dbReference>
<keyword evidence="2" id="KW-0238">DNA-binding</keyword>
<gene>
    <name evidence="6" type="ORF">BGW36DRAFT_403233</name>
</gene>
<evidence type="ECO:0000256" key="1">
    <source>
        <dbReference type="ARBA" id="ARBA00023015"/>
    </source>
</evidence>
<dbReference type="SMART" id="SM00066">
    <property type="entry name" value="GAL4"/>
    <property type="match status" value="1"/>
</dbReference>
<dbReference type="Proteomes" id="UP001201262">
    <property type="component" value="Unassembled WGS sequence"/>
</dbReference>
<keyword evidence="4" id="KW-0539">Nucleus</keyword>
<dbReference type="PROSITE" id="PS00463">
    <property type="entry name" value="ZN2_CY6_FUNGAL_1"/>
    <property type="match status" value="1"/>
</dbReference>
<dbReference type="RefSeq" id="XP_046078329.1">
    <property type="nucleotide sequence ID" value="XM_046218890.1"/>
</dbReference>
<evidence type="ECO:0000256" key="2">
    <source>
        <dbReference type="ARBA" id="ARBA00023125"/>
    </source>
</evidence>
<dbReference type="EMBL" id="JAJTJA010000001">
    <property type="protein sequence ID" value="KAH8705708.1"/>
    <property type="molecule type" value="Genomic_DNA"/>
</dbReference>
<organism evidence="6 7">
    <name type="scientific">Talaromyces proteolyticus</name>
    <dbReference type="NCBI Taxonomy" id="1131652"/>
    <lineage>
        <taxon>Eukaryota</taxon>
        <taxon>Fungi</taxon>
        <taxon>Dikarya</taxon>
        <taxon>Ascomycota</taxon>
        <taxon>Pezizomycotina</taxon>
        <taxon>Eurotiomycetes</taxon>
        <taxon>Eurotiomycetidae</taxon>
        <taxon>Eurotiales</taxon>
        <taxon>Trichocomaceae</taxon>
        <taxon>Talaromyces</taxon>
        <taxon>Talaromyces sect. Bacilispori</taxon>
    </lineage>
</organism>
<keyword evidence="1" id="KW-0805">Transcription regulation</keyword>
<dbReference type="CDD" id="cd00067">
    <property type="entry name" value="GAL4"/>
    <property type="match status" value="1"/>
</dbReference>
<evidence type="ECO:0000313" key="6">
    <source>
        <dbReference type="EMBL" id="KAH8705708.1"/>
    </source>
</evidence>
<dbReference type="PANTHER" id="PTHR38111:SF2">
    <property type="entry name" value="FINGER DOMAIN PROTEIN, PUTATIVE (AFU_ORTHOLOGUE AFUA_1G01560)-RELATED"/>
    <property type="match status" value="1"/>
</dbReference>
<dbReference type="GO" id="GO:0003677">
    <property type="term" value="F:DNA binding"/>
    <property type="evidence" value="ECO:0007669"/>
    <property type="project" value="UniProtKB-KW"/>
</dbReference>
<dbReference type="GO" id="GO:0008270">
    <property type="term" value="F:zinc ion binding"/>
    <property type="evidence" value="ECO:0007669"/>
    <property type="project" value="InterPro"/>
</dbReference>
<dbReference type="SUPFAM" id="SSF57701">
    <property type="entry name" value="Zn2/Cys6 DNA-binding domain"/>
    <property type="match status" value="1"/>
</dbReference>
<reference evidence="6" key="1">
    <citation type="submission" date="2021-12" db="EMBL/GenBank/DDBJ databases">
        <title>Convergent genome expansion in fungi linked to evolution of root-endophyte symbiosis.</title>
        <authorList>
            <consortium name="DOE Joint Genome Institute"/>
            <person name="Ke Y.-H."/>
            <person name="Bonito G."/>
            <person name="Liao H.-L."/>
            <person name="Looney B."/>
            <person name="Rojas-Flechas A."/>
            <person name="Nash J."/>
            <person name="Hameed K."/>
            <person name="Schadt C."/>
            <person name="Martin F."/>
            <person name="Crous P.W."/>
            <person name="Miettinen O."/>
            <person name="Magnuson J.K."/>
            <person name="Labbe J."/>
            <person name="Jacobson D."/>
            <person name="Doktycz M.J."/>
            <person name="Veneault-Fourrey C."/>
            <person name="Kuo A."/>
            <person name="Mondo S."/>
            <person name="Calhoun S."/>
            <person name="Riley R."/>
            <person name="Ohm R."/>
            <person name="LaButti K."/>
            <person name="Andreopoulos B."/>
            <person name="Pangilinan J."/>
            <person name="Nolan M."/>
            <person name="Tritt A."/>
            <person name="Clum A."/>
            <person name="Lipzen A."/>
            <person name="Daum C."/>
            <person name="Barry K."/>
            <person name="Grigoriev I.V."/>
            <person name="Vilgalys R."/>
        </authorList>
    </citation>
    <scope>NUCLEOTIDE SEQUENCE</scope>
    <source>
        <strain evidence="6">PMI_201</strain>
    </source>
</reference>